<reference evidence="6 7" key="1">
    <citation type="submission" date="2025-04" db="UniProtKB">
        <authorList>
            <consortium name="RefSeq"/>
        </authorList>
    </citation>
    <scope>IDENTIFICATION</scope>
    <source>
        <tissue evidence="6 7">Gonads</tissue>
    </source>
</reference>
<dbReference type="Proteomes" id="UP000504635">
    <property type="component" value="Unplaced"/>
</dbReference>
<comment type="similarity">
    <text evidence="1">Belongs to the prefoldin subunit beta family.</text>
</comment>
<dbReference type="FunFam" id="1.10.287.370:FF:000003">
    <property type="entry name" value="Prefoldin subunit 6"/>
    <property type="match status" value="1"/>
</dbReference>
<dbReference type="KEGG" id="soy:115887519"/>
<evidence type="ECO:0000256" key="2">
    <source>
        <dbReference type="ARBA" id="ARBA00011695"/>
    </source>
</evidence>
<organism evidence="5 6">
    <name type="scientific">Sitophilus oryzae</name>
    <name type="common">Rice weevil</name>
    <name type="synonym">Curculio oryzae</name>
    <dbReference type="NCBI Taxonomy" id="7048"/>
    <lineage>
        <taxon>Eukaryota</taxon>
        <taxon>Metazoa</taxon>
        <taxon>Ecdysozoa</taxon>
        <taxon>Arthropoda</taxon>
        <taxon>Hexapoda</taxon>
        <taxon>Insecta</taxon>
        <taxon>Pterygota</taxon>
        <taxon>Neoptera</taxon>
        <taxon>Endopterygota</taxon>
        <taxon>Coleoptera</taxon>
        <taxon>Polyphaga</taxon>
        <taxon>Cucujiformia</taxon>
        <taxon>Curculionidae</taxon>
        <taxon>Dryophthorinae</taxon>
        <taxon>Sitophilus</taxon>
    </lineage>
</organism>
<name>A0A6J2YHE2_SITOR</name>
<dbReference type="SUPFAM" id="SSF46579">
    <property type="entry name" value="Prefoldin"/>
    <property type="match status" value="1"/>
</dbReference>
<dbReference type="OrthoDB" id="248120at2759"/>
<dbReference type="GO" id="GO:0016272">
    <property type="term" value="C:prefoldin complex"/>
    <property type="evidence" value="ECO:0007669"/>
    <property type="project" value="InterPro"/>
</dbReference>
<evidence type="ECO:0000256" key="1">
    <source>
        <dbReference type="ARBA" id="ARBA00008045"/>
    </source>
</evidence>
<protein>
    <recommendedName>
        <fullName evidence="4">Probable prefoldin subunit 6</fullName>
    </recommendedName>
</protein>
<dbReference type="CDD" id="cd23161">
    <property type="entry name" value="Prefoldin_6"/>
    <property type="match status" value="1"/>
</dbReference>
<comment type="subunit">
    <text evidence="2">Heterohexamer of two PFD-alpha type and four PFD-beta type subunits.</text>
</comment>
<dbReference type="RefSeq" id="XP_030762842.1">
    <property type="nucleotide sequence ID" value="XM_030906982.1"/>
</dbReference>
<evidence type="ECO:0000313" key="5">
    <source>
        <dbReference type="Proteomes" id="UP000504635"/>
    </source>
</evidence>
<dbReference type="GO" id="GO:0005737">
    <property type="term" value="C:cytoplasm"/>
    <property type="evidence" value="ECO:0007669"/>
    <property type="project" value="TreeGrafter"/>
</dbReference>
<dbReference type="InterPro" id="IPR002777">
    <property type="entry name" value="PFD_beta-like"/>
</dbReference>
<dbReference type="Gene3D" id="1.10.287.370">
    <property type="match status" value="1"/>
</dbReference>
<keyword evidence="3" id="KW-0143">Chaperone</keyword>
<accession>A0A6J2YHE2</accession>
<dbReference type="AlphaFoldDB" id="A0A6J2YHE2"/>
<keyword evidence="5" id="KW-1185">Reference proteome</keyword>
<dbReference type="GO" id="GO:0051087">
    <property type="term" value="F:protein-folding chaperone binding"/>
    <property type="evidence" value="ECO:0007669"/>
    <property type="project" value="TreeGrafter"/>
</dbReference>
<dbReference type="PANTHER" id="PTHR21431">
    <property type="entry name" value="PREFOLDIN SUBUNIT 6"/>
    <property type="match status" value="1"/>
</dbReference>
<evidence type="ECO:0000313" key="7">
    <source>
        <dbReference type="RefSeq" id="XP_030762843.1"/>
    </source>
</evidence>
<dbReference type="PANTHER" id="PTHR21431:SF0">
    <property type="entry name" value="PREFOLDIN SUBUNIT 6"/>
    <property type="match status" value="1"/>
</dbReference>
<evidence type="ECO:0000256" key="4">
    <source>
        <dbReference type="ARBA" id="ARBA00072592"/>
    </source>
</evidence>
<proteinExistence type="inferred from homology"/>
<dbReference type="GO" id="GO:0051082">
    <property type="term" value="F:unfolded protein binding"/>
    <property type="evidence" value="ECO:0007669"/>
    <property type="project" value="InterPro"/>
</dbReference>
<dbReference type="GO" id="GO:0006457">
    <property type="term" value="P:protein folding"/>
    <property type="evidence" value="ECO:0007669"/>
    <property type="project" value="InterPro"/>
</dbReference>
<dbReference type="GeneID" id="115887519"/>
<dbReference type="GO" id="GO:0051131">
    <property type="term" value="P:chaperone-mediated protein complex assembly"/>
    <property type="evidence" value="ECO:0007669"/>
    <property type="project" value="TreeGrafter"/>
</dbReference>
<dbReference type="Pfam" id="PF01920">
    <property type="entry name" value="Prefoldin_2"/>
    <property type="match status" value="1"/>
</dbReference>
<dbReference type="InterPro" id="IPR009053">
    <property type="entry name" value="Prefoldin"/>
</dbReference>
<gene>
    <name evidence="6 7" type="primary">LOC115887519</name>
</gene>
<sequence length="126" mass="14475">MGEDIQRKLQLELDSFKTVQKELQKAISTRQQLDGQLNENEIVKKELDLLPADGKVFKSVGPVLIKTELVEAKQNVSKRMDYISKELKRVDDLIASLERKQDTHREGLQKLQHQFQQAQVKAALHA</sequence>
<evidence type="ECO:0000313" key="6">
    <source>
        <dbReference type="RefSeq" id="XP_030762842.1"/>
    </source>
</evidence>
<dbReference type="RefSeq" id="XP_030762843.1">
    <property type="nucleotide sequence ID" value="XM_030906983.1"/>
</dbReference>
<evidence type="ECO:0000256" key="3">
    <source>
        <dbReference type="ARBA" id="ARBA00023186"/>
    </source>
</evidence>